<feature type="signal peptide" evidence="1">
    <location>
        <begin position="1"/>
        <end position="19"/>
    </location>
</feature>
<organism evidence="3 4">
    <name type="scientific">Luteolibacter flavescens</name>
    <dbReference type="NCBI Taxonomy" id="1859460"/>
    <lineage>
        <taxon>Bacteria</taxon>
        <taxon>Pseudomonadati</taxon>
        <taxon>Verrucomicrobiota</taxon>
        <taxon>Verrucomicrobiia</taxon>
        <taxon>Verrucomicrobiales</taxon>
        <taxon>Verrucomicrobiaceae</taxon>
        <taxon>Luteolibacter</taxon>
    </lineage>
</organism>
<evidence type="ECO:0000256" key="1">
    <source>
        <dbReference type="SAM" id="SignalP"/>
    </source>
</evidence>
<dbReference type="Proteomes" id="UP001207930">
    <property type="component" value="Unassembled WGS sequence"/>
</dbReference>
<proteinExistence type="predicted"/>
<evidence type="ECO:0000313" key="3">
    <source>
        <dbReference type="EMBL" id="MCW1883413.1"/>
    </source>
</evidence>
<dbReference type="PANTHER" id="PTHR23150:SF19">
    <property type="entry name" value="FORMYLGLYCINE-GENERATING ENZYME"/>
    <property type="match status" value="1"/>
</dbReference>
<dbReference type="SUPFAM" id="SSF56436">
    <property type="entry name" value="C-type lectin-like"/>
    <property type="match status" value="1"/>
</dbReference>
<comment type="caution">
    <text evidence="3">The sequence shown here is derived from an EMBL/GenBank/DDBJ whole genome shotgun (WGS) entry which is preliminary data.</text>
</comment>
<dbReference type="InterPro" id="IPR005532">
    <property type="entry name" value="SUMF_dom"/>
</dbReference>
<dbReference type="Pfam" id="PF03781">
    <property type="entry name" value="FGE-sulfatase"/>
    <property type="match status" value="1"/>
</dbReference>
<feature type="domain" description="Sulfatase-modifying factor enzyme-like" evidence="2">
    <location>
        <begin position="40"/>
        <end position="354"/>
    </location>
</feature>
<keyword evidence="4" id="KW-1185">Reference proteome</keyword>
<dbReference type="InterPro" id="IPR042095">
    <property type="entry name" value="SUMF_sf"/>
</dbReference>
<evidence type="ECO:0000313" key="4">
    <source>
        <dbReference type="Proteomes" id="UP001207930"/>
    </source>
</evidence>
<accession>A0ABT3FIL4</accession>
<feature type="chain" id="PRO_5045799701" evidence="1">
    <location>
        <begin position="20"/>
        <end position="360"/>
    </location>
</feature>
<gene>
    <name evidence="3" type="ORF">OKA04_01650</name>
</gene>
<dbReference type="PANTHER" id="PTHR23150">
    <property type="entry name" value="SULFATASE MODIFYING FACTOR 1, 2"/>
    <property type="match status" value="1"/>
</dbReference>
<keyword evidence="1" id="KW-0732">Signal</keyword>
<protein>
    <submittedName>
        <fullName evidence="3">Formylglycine-generating enzyme family protein</fullName>
    </submittedName>
</protein>
<dbReference type="EMBL" id="JAPDDS010000001">
    <property type="protein sequence ID" value="MCW1883413.1"/>
    <property type="molecule type" value="Genomic_DNA"/>
</dbReference>
<name>A0ABT3FIL4_9BACT</name>
<evidence type="ECO:0000259" key="2">
    <source>
        <dbReference type="Pfam" id="PF03781"/>
    </source>
</evidence>
<reference evidence="3 4" key="1">
    <citation type="submission" date="2022-10" db="EMBL/GenBank/DDBJ databases">
        <title>Luteolibacter flavescens strain MCCC 1K03193, whole genome shotgun sequencing project.</title>
        <authorList>
            <person name="Zhao G."/>
            <person name="Shen L."/>
        </authorList>
    </citation>
    <scope>NUCLEOTIDE SEQUENCE [LARGE SCALE GENOMIC DNA]</scope>
    <source>
        <strain evidence="3 4">MCCC 1K03193</strain>
    </source>
</reference>
<dbReference type="RefSeq" id="WP_264499374.1">
    <property type="nucleotide sequence ID" value="NZ_JAPDDS010000001.1"/>
</dbReference>
<dbReference type="InterPro" id="IPR051043">
    <property type="entry name" value="Sulfatase_Mod_Factor_Kinase"/>
</dbReference>
<dbReference type="Gene3D" id="3.90.1580.10">
    <property type="entry name" value="paralog of FGE (formylglycine-generating enzyme)"/>
    <property type="match status" value="1"/>
</dbReference>
<dbReference type="InterPro" id="IPR016187">
    <property type="entry name" value="CTDL_fold"/>
</dbReference>
<sequence>MKRLLLLLALLPSCKKETAASTSSSSPGVTVEVPGLEKKDGMVRLSGGTFMMGHDGSFETPYGTKSFPEEGPAHKTTVKGFWIDETEVTNAQFAEFVKATNYVTFAEREVKAEDFPEGDRSSLPEGKFTNGAIVFREDAHIEGNPNLPGRSIEWWRWDPKANWQHPTGEGSSIVGKENHPVVCVNFDDAAAYAKWANKRMPTEAEWEFAARGGMEGKIYTWGDELKPGDRWMANTWQGEFPNKNSGDDGFTASAPVRSFPANAYGLYDMAGNVWEFCSDLYDPAYYTDCDPDNPQGPATWVHDNGVKGDGKIRRVIKGGSFLCHVSYCMRYRPAARHSQDIESPTNHAGFRCVRDLDVAK</sequence>